<keyword evidence="2" id="KW-0378">Hydrolase</keyword>
<dbReference type="PANTHER" id="PTHR11472">
    <property type="entry name" value="DNA REPAIR DEAD HELICASE RAD3/XP-D SUBFAMILY MEMBER"/>
    <property type="match status" value="1"/>
</dbReference>
<feature type="compositionally biased region" description="Basic and acidic residues" evidence="4">
    <location>
        <begin position="225"/>
        <end position="235"/>
    </location>
</feature>
<dbReference type="Gene3D" id="3.40.50.300">
    <property type="entry name" value="P-loop containing nucleotide triphosphate hydrolases"/>
    <property type="match status" value="1"/>
</dbReference>
<dbReference type="InterPro" id="IPR027417">
    <property type="entry name" value="P-loop_NTPase"/>
</dbReference>
<feature type="non-terminal residue" evidence="6">
    <location>
        <position position="247"/>
    </location>
</feature>
<dbReference type="SUPFAM" id="SSF52540">
    <property type="entry name" value="P-loop containing nucleoside triphosphate hydrolases"/>
    <property type="match status" value="1"/>
</dbReference>
<evidence type="ECO:0000256" key="1">
    <source>
        <dbReference type="ARBA" id="ARBA00022741"/>
    </source>
</evidence>
<organism evidence="6 7">
    <name type="scientific">Ranitomeya imitator</name>
    <name type="common">mimic poison frog</name>
    <dbReference type="NCBI Taxonomy" id="111125"/>
    <lineage>
        <taxon>Eukaryota</taxon>
        <taxon>Metazoa</taxon>
        <taxon>Chordata</taxon>
        <taxon>Craniata</taxon>
        <taxon>Vertebrata</taxon>
        <taxon>Euteleostomi</taxon>
        <taxon>Amphibia</taxon>
        <taxon>Batrachia</taxon>
        <taxon>Anura</taxon>
        <taxon>Neobatrachia</taxon>
        <taxon>Hyloidea</taxon>
        <taxon>Dendrobatidae</taxon>
        <taxon>Dendrobatinae</taxon>
        <taxon>Ranitomeya</taxon>
    </lineage>
</organism>
<feature type="region of interest" description="Disordered" evidence="4">
    <location>
        <begin position="199"/>
        <end position="247"/>
    </location>
</feature>
<keyword evidence="3" id="KW-0067">ATP-binding</keyword>
<sequence length="247" mass="27986">MKSLEARQTADSLCQDMDVPSRPADPVTSRPADPVTFPFPFPPYPIQEQFMTELYRVLEAGKVGIFESPTGTGKSLSLICGSLTWLRDFEEKKRKEEAEALAAEPKVGSTVTGSTAEPDWVTQFLQKKEEMDVKNKIKNPLVPLMDLPPLGLQRISCEGKNEKRKLEQMRRNVQLKFASKRKREEDDETIRLLRLSQQILSPGGEGPSLEEGEEELLLAEYQSDEETKKEGRKSDDEDDCEEEHVTK</sequence>
<feature type="compositionally biased region" description="Acidic residues" evidence="4">
    <location>
        <begin position="208"/>
        <end position="217"/>
    </location>
</feature>
<evidence type="ECO:0000313" key="7">
    <source>
        <dbReference type="Proteomes" id="UP001176940"/>
    </source>
</evidence>
<dbReference type="Proteomes" id="UP001176940">
    <property type="component" value="Unassembled WGS sequence"/>
</dbReference>
<name>A0ABN9M8J2_9NEOB</name>
<evidence type="ECO:0000256" key="2">
    <source>
        <dbReference type="ARBA" id="ARBA00022801"/>
    </source>
</evidence>
<feature type="compositionally biased region" description="Acidic residues" evidence="4">
    <location>
        <begin position="236"/>
        <end position="247"/>
    </location>
</feature>
<gene>
    <name evidence="6" type="ORF">RIMI_LOCUS17944688</name>
</gene>
<dbReference type="InterPro" id="IPR014013">
    <property type="entry name" value="Helic_SF1/SF2_ATP-bd_DinG/Rad3"/>
</dbReference>
<keyword evidence="1" id="KW-0547">Nucleotide-binding</keyword>
<keyword evidence="7" id="KW-1185">Reference proteome</keyword>
<evidence type="ECO:0000313" key="6">
    <source>
        <dbReference type="EMBL" id="CAJ0961768.1"/>
    </source>
</evidence>
<protein>
    <recommendedName>
        <fullName evidence="5">Helicase ATP-binding domain-containing protein</fullName>
    </recommendedName>
</protein>
<feature type="domain" description="Helicase ATP-binding" evidence="5">
    <location>
        <begin position="33"/>
        <end position="247"/>
    </location>
</feature>
<comment type="caution">
    <text evidence="6">The sequence shown here is derived from an EMBL/GenBank/DDBJ whole genome shotgun (WGS) entry which is preliminary data.</text>
</comment>
<feature type="region of interest" description="Disordered" evidence="4">
    <location>
        <begin position="1"/>
        <end position="34"/>
    </location>
</feature>
<dbReference type="InterPro" id="IPR045028">
    <property type="entry name" value="DinG/Rad3-like"/>
</dbReference>
<dbReference type="PANTHER" id="PTHR11472:SF41">
    <property type="entry name" value="ATP-DEPENDENT DNA HELICASE DDX11-RELATED"/>
    <property type="match status" value="1"/>
</dbReference>
<dbReference type="InterPro" id="IPR006554">
    <property type="entry name" value="Helicase-like_DEXD_c2"/>
</dbReference>
<evidence type="ECO:0000256" key="4">
    <source>
        <dbReference type="SAM" id="MobiDB-lite"/>
    </source>
</evidence>
<dbReference type="PROSITE" id="PS51193">
    <property type="entry name" value="HELICASE_ATP_BIND_2"/>
    <property type="match status" value="1"/>
</dbReference>
<proteinExistence type="predicted"/>
<dbReference type="EMBL" id="CAUEEQ010053594">
    <property type="protein sequence ID" value="CAJ0961768.1"/>
    <property type="molecule type" value="Genomic_DNA"/>
</dbReference>
<reference evidence="6" key="1">
    <citation type="submission" date="2023-07" db="EMBL/GenBank/DDBJ databases">
        <authorList>
            <person name="Stuckert A."/>
        </authorList>
    </citation>
    <scope>NUCLEOTIDE SEQUENCE</scope>
</reference>
<dbReference type="SMART" id="SM00488">
    <property type="entry name" value="DEXDc2"/>
    <property type="match status" value="1"/>
</dbReference>
<accession>A0ABN9M8J2</accession>
<evidence type="ECO:0000256" key="3">
    <source>
        <dbReference type="ARBA" id="ARBA00022840"/>
    </source>
</evidence>
<evidence type="ECO:0000259" key="5">
    <source>
        <dbReference type="PROSITE" id="PS51193"/>
    </source>
</evidence>